<evidence type="ECO:0000313" key="3">
    <source>
        <dbReference type="EMBL" id="QHL91630.1"/>
    </source>
</evidence>
<evidence type="ECO:0000256" key="2">
    <source>
        <dbReference type="ARBA" id="ARBA00022525"/>
    </source>
</evidence>
<dbReference type="PANTHER" id="PTHR38340">
    <property type="entry name" value="S-LAYER PROTEIN"/>
    <property type="match status" value="1"/>
</dbReference>
<accession>A0A7Z2NYB1</accession>
<gene>
    <name evidence="3" type="ORF">GVO57_13520</name>
</gene>
<dbReference type="PANTHER" id="PTHR38340:SF1">
    <property type="entry name" value="S-LAYER PROTEIN"/>
    <property type="match status" value="1"/>
</dbReference>
<dbReference type="Gene3D" id="2.150.10.10">
    <property type="entry name" value="Serralysin-like metalloprotease, C-terminal"/>
    <property type="match status" value="1"/>
</dbReference>
<dbReference type="GO" id="GO:0005509">
    <property type="term" value="F:calcium ion binding"/>
    <property type="evidence" value="ECO:0007669"/>
    <property type="project" value="InterPro"/>
</dbReference>
<comment type="subcellular location">
    <subcellularLocation>
        <location evidence="1">Secreted</location>
    </subcellularLocation>
</comment>
<dbReference type="InterPro" id="IPR029058">
    <property type="entry name" value="AB_hydrolase_fold"/>
</dbReference>
<dbReference type="SUPFAM" id="SSF53474">
    <property type="entry name" value="alpha/beta-Hydrolases"/>
    <property type="match status" value="2"/>
</dbReference>
<dbReference type="KEGG" id="schy:GVO57_13520"/>
<organism evidence="3 4">
    <name type="scientific">Sphingomonas changnyeongensis</name>
    <dbReference type="NCBI Taxonomy" id="2698679"/>
    <lineage>
        <taxon>Bacteria</taxon>
        <taxon>Pseudomonadati</taxon>
        <taxon>Pseudomonadota</taxon>
        <taxon>Alphaproteobacteria</taxon>
        <taxon>Sphingomonadales</taxon>
        <taxon>Sphingomonadaceae</taxon>
        <taxon>Sphingomonas</taxon>
    </lineage>
</organism>
<protein>
    <submittedName>
        <fullName evidence="3">Uncharacterized protein</fullName>
    </submittedName>
</protein>
<dbReference type="AlphaFoldDB" id="A0A7Z2NYB1"/>
<dbReference type="Pfam" id="PF00353">
    <property type="entry name" value="HemolysinCabind"/>
    <property type="match status" value="3"/>
</dbReference>
<dbReference type="InterPro" id="IPR001343">
    <property type="entry name" value="Hemolysn_Ca-bd"/>
</dbReference>
<dbReference type="RefSeq" id="WP_160593666.1">
    <property type="nucleotide sequence ID" value="NZ_CP047895.1"/>
</dbReference>
<proteinExistence type="predicted"/>
<keyword evidence="4" id="KW-1185">Reference proteome</keyword>
<dbReference type="SUPFAM" id="SSF51120">
    <property type="entry name" value="beta-Roll"/>
    <property type="match status" value="1"/>
</dbReference>
<dbReference type="PRINTS" id="PR00313">
    <property type="entry name" value="CABNDNGRPT"/>
</dbReference>
<dbReference type="Proteomes" id="UP000464468">
    <property type="component" value="Chromosome"/>
</dbReference>
<evidence type="ECO:0000313" key="4">
    <source>
        <dbReference type="Proteomes" id="UP000464468"/>
    </source>
</evidence>
<sequence length="773" mass="82772">MDDLLLAVLAMDAYNRGNSPTLSMGSAHIGDATYIDTIVQDNISFSASVYIISSENNNLANSDRVISYRGTDSFLYDPIAGWPTQLGGLSAQAVEALRVYNDYGRGFAGSTIITGHSLGGGLAGYVAALHGLPATLIANMAFEAAAATVRQTAIAQDELGLSELRNAIYGDGPITDLNTSRIKTLFVDGEVNQILRIAQTTPQVALPFQSPYLYPNQSINLHSSALHALLTYARHQDIGFSSWESAAQIVLDSFFSNEIANRIGFSDLLGTGSASTKMNMAIAYSVVDGPDSRKPWGDTAARSFFNDAQDLAVAQSSSSAPSVYTVSAPLLANTAIEYAGLLAKNSILISQDQERSLGALRVSDNQASITVDFRERMWTFGNSAVDPSERSNLIDQALSSSGVEDGLDQAFSWFSWLSRNDIKQITYQIAPAATANSSLILETSSEISMLVLAPYYQSVVLNDNSGTHITVGSVAGDIVQGSSNIDIILGGDGNDTLFGNDGWDFLRGDAGDDEIWGGSGWNYLDGGAGDDRLISQGDGDYIFGGNGNDTIIIMSQGKYNAIEGGSGNDIIEAYDSALIGFWSDSPNYVMFDYGGGQDIIRQANVGAFFELSDGSIVERKTWGISSIDMGSIPMSDVTIFYDPIIIYADWHPEIGTAHDLVGNLTVRVNSTGDSIELGEVFSTVYDSYAYGNPYNLLNSTWYLKMPPLIFNGVFFHTAGEEGINLVLGAAPGLPSLPLTAMVSHSVVDYGYQTEQFGALLVNHSPEISWFNIA</sequence>
<evidence type="ECO:0000256" key="1">
    <source>
        <dbReference type="ARBA" id="ARBA00004613"/>
    </source>
</evidence>
<dbReference type="InterPro" id="IPR050557">
    <property type="entry name" value="RTX_toxin/Mannuronan_C5-epim"/>
</dbReference>
<reference evidence="3 4" key="1">
    <citation type="submission" date="2020-01" db="EMBL/GenBank/DDBJ databases">
        <title>Sphingomonas sp. C33 whole genome sequece.</title>
        <authorList>
            <person name="Park C."/>
        </authorList>
    </citation>
    <scope>NUCLEOTIDE SEQUENCE [LARGE SCALE GENOMIC DNA]</scope>
    <source>
        <strain evidence="3 4">C33</strain>
    </source>
</reference>
<dbReference type="Pfam" id="PF26363">
    <property type="entry name" value="Phospholipase-like"/>
    <property type="match status" value="1"/>
</dbReference>
<name>A0A7Z2NYB1_9SPHN</name>
<dbReference type="InterPro" id="IPR011049">
    <property type="entry name" value="Serralysin-like_metalloprot_C"/>
</dbReference>
<keyword evidence="2" id="KW-0964">Secreted</keyword>
<dbReference type="EMBL" id="CP047895">
    <property type="protein sequence ID" value="QHL91630.1"/>
    <property type="molecule type" value="Genomic_DNA"/>
</dbReference>
<dbReference type="GO" id="GO:0005576">
    <property type="term" value="C:extracellular region"/>
    <property type="evidence" value="ECO:0007669"/>
    <property type="project" value="UniProtKB-SubCell"/>
</dbReference>